<evidence type="ECO:0000259" key="6">
    <source>
        <dbReference type="PROSITE" id="PS50262"/>
    </source>
</evidence>
<keyword evidence="8" id="KW-1185">Reference proteome</keyword>
<feature type="transmembrane region" description="Helical" evidence="5">
    <location>
        <begin position="44"/>
        <end position="63"/>
    </location>
</feature>
<keyword evidence="3 5" id="KW-1133">Transmembrane helix</keyword>
<feature type="transmembrane region" description="Helical" evidence="5">
    <location>
        <begin position="83"/>
        <end position="109"/>
    </location>
</feature>
<dbReference type="GO" id="GO:0004930">
    <property type="term" value="F:G protein-coupled receptor activity"/>
    <property type="evidence" value="ECO:0007669"/>
    <property type="project" value="InterPro"/>
</dbReference>
<dbReference type="PANTHER" id="PTHR23360">
    <property type="entry name" value="G-PROTEIN COUPLED RECEPTORS FAMILY 1 PROFILE DOMAIN-CONTAINING PROTEIN-RELATED"/>
    <property type="match status" value="1"/>
</dbReference>
<evidence type="ECO:0000256" key="3">
    <source>
        <dbReference type="ARBA" id="ARBA00022989"/>
    </source>
</evidence>
<dbReference type="SMART" id="SM01381">
    <property type="entry name" value="7TM_GPCR_Srsx"/>
    <property type="match status" value="1"/>
</dbReference>
<gene>
    <name evidence="7" type="ORF">CAUJ_LOCUS9092</name>
</gene>
<organism evidence="7 8">
    <name type="scientific">Caenorhabditis auriculariae</name>
    <dbReference type="NCBI Taxonomy" id="2777116"/>
    <lineage>
        <taxon>Eukaryota</taxon>
        <taxon>Metazoa</taxon>
        <taxon>Ecdysozoa</taxon>
        <taxon>Nematoda</taxon>
        <taxon>Chromadorea</taxon>
        <taxon>Rhabditida</taxon>
        <taxon>Rhabditina</taxon>
        <taxon>Rhabditomorpha</taxon>
        <taxon>Rhabditoidea</taxon>
        <taxon>Rhabditidae</taxon>
        <taxon>Peloderinae</taxon>
        <taxon>Caenorhabditis</taxon>
    </lineage>
</organism>
<name>A0A8S1HAG1_9PELO</name>
<accession>A0A8S1HAG1</accession>
<dbReference type="InterPro" id="IPR017452">
    <property type="entry name" value="GPCR_Rhodpsn_7TM"/>
</dbReference>
<feature type="domain" description="G-protein coupled receptors family 1 profile" evidence="6">
    <location>
        <begin position="25"/>
        <end position="220"/>
    </location>
</feature>
<proteinExistence type="predicted"/>
<dbReference type="EMBL" id="CAJGYM010000033">
    <property type="protein sequence ID" value="CAD6193173.1"/>
    <property type="molecule type" value="Genomic_DNA"/>
</dbReference>
<comment type="subcellular location">
    <subcellularLocation>
        <location evidence="1">Membrane</location>
    </subcellularLocation>
</comment>
<feature type="transmembrane region" description="Helical" evidence="5">
    <location>
        <begin position="6"/>
        <end position="32"/>
    </location>
</feature>
<dbReference type="Proteomes" id="UP000835052">
    <property type="component" value="Unassembled WGS sequence"/>
</dbReference>
<evidence type="ECO:0000313" key="8">
    <source>
        <dbReference type="Proteomes" id="UP000835052"/>
    </source>
</evidence>
<dbReference type="AlphaFoldDB" id="A0A8S1HAG1"/>
<reference evidence="7" key="1">
    <citation type="submission" date="2020-10" db="EMBL/GenBank/DDBJ databases">
        <authorList>
            <person name="Kikuchi T."/>
        </authorList>
    </citation>
    <scope>NUCLEOTIDE SEQUENCE</scope>
    <source>
        <strain evidence="7">NKZ352</strain>
    </source>
</reference>
<dbReference type="InterPro" id="IPR047130">
    <property type="entry name" value="7TM_GPCR_Srsx_nematod"/>
</dbReference>
<dbReference type="InterPro" id="IPR000276">
    <property type="entry name" value="GPCR_Rhodpsn"/>
</dbReference>
<evidence type="ECO:0000256" key="5">
    <source>
        <dbReference type="SAM" id="Phobius"/>
    </source>
</evidence>
<feature type="transmembrane region" description="Helical" evidence="5">
    <location>
        <begin position="211"/>
        <end position="234"/>
    </location>
</feature>
<keyword evidence="4 5" id="KW-0472">Membrane</keyword>
<dbReference type="PROSITE" id="PS50262">
    <property type="entry name" value="G_PROTEIN_RECEP_F1_2"/>
    <property type="match status" value="1"/>
</dbReference>
<evidence type="ECO:0000256" key="4">
    <source>
        <dbReference type="ARBA" id="ARBA00023136"/>
    </source>
</evidence>
<evidence type="ECO:0000256" key="1">
    <source>
        <dbReference type="ARBA" id="ARBA00004370"/>
    </source>
</evidence>
<dbReference type="PANTHER" id="PTHR23360:SF67">
    <property type="entry name" value="G-PROTEIN COUPLED RECEPTORS FAMILY 1 PROFILE DOMAIN-CONTAINING PROTEIN"/>
    <property type="match status" value="1"/>
</dbReference>
<evidence type="ECO:0000313" key="7">
    <source>
        <dbReference type="EMBL" id="CAD6193173.1"/>
    </source>
</evidence>
<protein>
    <recommendedName>
        <fullName evidence="6">G-protein coupled receptors family 1 profile domain-containing protein</fullName>
    </recommendedName>
</protein>
<dbReference type="InterPro" id="IPR019424">
    <property type="entry name" value="7TM_GPCR_Srsx"/>
</dbReference>
<dbReference type="SUPFAM" id="SSF81321">
    <property type="entry name" value="Family A G protein-coupled receptor-like"/>
    <property type="match status" value="1"/>
</dbReference>
<feature type="transmembrane region" description="Helical" evidence="5">
    <location>
        <begin position="240"/>
        <end position="261"/>
    </location>
</feature>
<comment type="caution">
    <text evidence="7">The sequence shown here is derived from an EMBL/GenBank/DDBJ whole genome shotgun (WGS) entry which is preliminary data.</text>
</comment>
<feature type="transmembrane region" description="Helical" evidence="5">
    <location>
        <begin position="169"/>
        <end position="190"/>
    </location>
</feature>
<feature type="transmembrane region" description="Helical" evidence="5">
    <location>
        <begin position="121"/>
        <end position="142"/>
    </location>
</feature>
<dbReference type="OrthoDB" id="5853168at2759"/>
<evidence type="ECO:0000256" key="2">
    <source>
        <dbReference type="ARBA" id="ARBA00022692"/>
    </source>
</evidence>
<dbReference type="GO" id="GO:0016020">
    <property type="term" value="C:membrane"/>
    <property type="evidence" value="ECO:0007669"/>
    <property type="project" value="UniProtKB-SubCell"/>
</dbReference>
<dbReference type="Pfam" id="PF10320">
    <property type="entry name" value="7TM_GPCR_Srsx"/>
    <property type="match status" value="1"/>
</dbReference>
<sequence>MDALQLNRLIVGIEVIIFNVFGQFGNFFIIYLTCSRPQLQSKSAFLQCSLCFLQSCCLFLMMVNSYLQVMAFNTTRRQCFPVIAPYLFFILAQFLMMFMISLDVLLMILAPFRYRTVSPNLYGFLMVLPSIVIGTIFVHLAYNYLDDEPLAFCNGMNVLNPSIRMQATYFYMLITTMILACYIIILLILRSHPSYGLENSELQRVVRRLKVIIFVYVCTWYVAVFGIPVLALLFTGQVLAILQGNLISFMLINYSQSFYVIMWRSTDYRQAFLECFVMRKPTAVVSTLVRVTNTS</sequence>
<keyword evidence="2 5" id="KW-0812">Transmembrane</keyword>
<dbReference type="Gene3D" id="1.20.1070.10">
    <property type="entry name" value="Rhodopsin 7-helix transmembrane proteins"/>
    <property type="match status" value="1"/>
</dbReference>